<dbReference type="PIRSF" id="PIRSF000097">
    <property type="entry name" value="AKR"/>
    <property type="match status" value="1"/>
</dbReference>
<keyword evidence="7" id="KW-1185">Reference proteome</keyword>
<dbReference type="PANTHER" id="PTHR11732">
    <property type="entry name" value="ALDO/KETO REDUCTASE"/>
    <property type="match status" value="1"/>
</dbReference>
<evidence type="ECO:0000256" key="1">
    <source>
        <dbReference type="ARBA" id="ARBA00023002"/>
    </source>
</evidence>
<feature type="binding site" evidence="3">
    <location>
        <position position="93"/>
    </location>
    <ligand>
        <name>substrate</name>
    </ligand>
</feature>
<dbReference type="InterPro" id="IPR020471">
    <property type="entry name" value="AKR"/>
</dbReference>
<organism evidence="6 7">
    <name type="scientific">Fusarium zealandicum</name>
    <dbReference type="NCBI Taxonomy" id="1053134"/>
    <lineage>
        <taxon>Eukaryota</taxon>
        <taxon>Fungi</taxon>
        <taxon>Dikarya</taxon>
        <taxon>Ascomycota</taxon>
        <taxon>Pezizomycotina</taxon>
        <taxon>Sordariomycetes</taxon>
        <taxon>Hypocreomycetidae</taxon>
        <taxon>Hypocreales</taxon>
        <taxon>Nectriaceae</taxon>
        <taxon>Fusarium</taxon>
        <taxon>Fusarium staphyleae species complex</taxon>
    </lineage>
</organism>
<comment type="caution">
    <text evidence="6">The sequence shown here is derived from an EMBL/GenBank/DDBJ whole genome shotgun (WGS) entry which is preliminary data.</text>
</comment>
<evidence type="ECO:0000313" key="6">
    <source>
        <dbReference type="EMBL" id="KAF4973622.1"/>
    </source>
</evidence>
<feature type="active site" description="Proton donor" evidence="2">
    <location>
        <position position="37"/>
    </location>
</feature>
<dbReference type="Gene3D" id="3.20.20.100">
    <property type="entry name" value="NADP-dependent oxidoreductase domain"/>
    <property type="match status" value="1"/>
</dbReference>
<dbReference type="EMBL" id="JABEYC010000845">
    <property type="protein sequence ID" value="KAF4973622.1"/>
    <property type="molecule type" value="Genomic_DNA"/>
</dbReference>
<gene>
    <name evidence="6" type="ORF">FZEAL_9271</name>
</gene>
<evidence type="ECO:0000256" key="2">
    <source>
        <dbReference type="PIRSR" id="PIRSR000097-1"/>
    </source>
</evidence>
<reference evidence="6" key="2">
    <citation type="submission" date="2020-05" db="EMBL/GenBank/DDBJ databases">
        <authorList>
            <person name="Kim H.-S."/>
            <person name="Proctor R.H."/>
            <person name="Brown D.W."/>
        </authorList>
    </citation>
    <scope>NUCLEOTIDE SEQUENCE</scope>
    <source>
        <strain evidence="6">NRRL 22465</strain>
    </source>
</reference>
<dbReference type="PRINTS" id="PR00069">
    <property type="entry name" value="ALDKETRDTASE"/>
</dbReference>
<dbReference type="GO" id="GO:0016616">
    <property type="term" value="F:oxidoreductase activity, acting on the CH-OH group of donors, NAD or NADP as acceptor"/>
    <property type="evidence" value="ECO:0007669"/>
    <property type="project" value="UniProtKB-ARBA"/>
</dbReference>
<dbReference type="FunFam" id="3.20.20.100:FF:000002">
    <property type="entry name" value="2,5-diketo-D-gluconic acid reductase A"/>
    <property type="match status" value="1"/>
</dbReference>
<dbReference type="PROSITE" id="PS00063">
    <property type="entry name" value="ALDOKETO_REDUCTASE_3"/>
    <property type="match status" value="1"/>
</dbReference>
<evidence type="ECO:0000256" key="3">
    <source>
        <dbReference type="PIRSR" id="PIRSR000097-2"/>
    </source>
</evidence>
<dbReference type="OrthoDB" id="416253at2759"/>
<dbReference type="InterPro" id="IPR018170">
    <property type="entry name" value="Aldo/ket_reductase_CS"/>
</dbReference>
<dbReference type="Pfam" id="PF00248">
    <property type="entry name" value="Aldo_ket_red"/>
    <property type="match status" value="1"/>
</dbReference>
<reference evidence="6" key="1">
    <citation type="journal article" date="2020" name="BMC Genomics">
        <title>Correction to: Identification and distribution of gene clusters required for synthesis of sphingolipid metabolism inhibitors in diverse species of the filamentous fungus Fusarium.</title>
        <authorList>
            <person name="Kim H.S."/>
            <person name="Lohmar J.M."/>
            <person name="Busman M."/>
            <person name="Brown D.W."/>
            <person name="Naumann T.A."/>
            <person name="Divon H.H."/>
            <person name="Lysoe E."/>
            <person name="Uhlig S."/>
            <person name="Proctor R.H."/>
        </authorList>
    </citation>
    <scope>NUCLEOTIDE SEQUENCE</scope>
    <source>
        <strain evidence="6">NRRL 22465</strain>
    </source>
</reference>
<dbReference type="PROSITE" id="PS00062">
    <property type="entry name" value="ALDOKETO_REDUCTASE_2"/>
    <property type="match status" value="1"/>
</dbReference>
<dbReference type="Proteomes" id="UP000635477">
    <property type="component" value="Unassembled WGS sequence"/>
</dbReference>
<dbReference type="AlphaFoldDB" id="A0A8H4XFU5"/>
<sequence>MPALGLGTWQSKPGEVEHAVQWALESGCHHIDTAFGYGNEKEVGVGIRASGIPREEIWLTTKLDNDWHNRVAEAIDTSLANLGTTYVDLYLMHWPVALDPDDPDQVLEGWDFVDTWREMQKLVGSGKVRNIGVSNFGIRNLEKLLSAESCKIVPAVNQIELHPFNPSPRLVKYNDSKGIHTTAYSPLGSTNSPLYSNHEVLSIAEEHGRTPQQVLLMWGLQRGTSILPKSVTKARIEANFDLDGWKLTDREMNRLSIIPQRFKVADDSWLPVRVFFGDDEGPVGVESPSML</sequence>
<proteinExistence type="predicted"/>
<dbReference type="InterPro" id="IPR036812">
    <property type="entry name" value="NAD(P)_OxRdtase_dom_sf"/>
</dbReference>
<evidence type="ECO:0000259" key="5">
    <source>
        <dbReference type="Pfam" id="PF00248"/>
    </source>
</evidence>
<keyword evidence="1" id="KW-0560">Oxidoreductase</keyword>
<protein>
    <recommendedName>
        <fullName evidence="5">NADP-dependent oxidoreductase domain-containing protein</fullName>
    </recommendedName>
</protein>
<evidence type="ECO:0000313" key="7">
    <source>
        <dbReference type="Proteomes" id="UP000635477"/>
    </source>
</evidence>
<name>A0A8H4XFU5_9HYPO</name>
<accession>A0A8H4XFU5</accession>
<dbReference type="InterPro" id="IPR023210">
    <property type="entry name" value="NADP_OxRdtase_dom"/>
</dbReference>
<evidence type="ECO:0000256" key="4">
    <source>
        <dbReference type="PIRSR" id="PIRSR000097-3"/>
    </source>
</evidence>
<feature type="domain" description="NADP-dependent oxidoreductase" evidence="5">
    <location>
        <begin position="4"/>
        <end position="256"/>
    </location>
</feature>
<dbReference type="SUPFAM" id="SSF51430">
    <property type="entry name" value="NAD(P)-linked oxidoreductase"/>
    <property type="match status" value="1"/>
</dbReference>
<feature type="site" description="Lowers pKa of active site Tyr" evidence="4">
    <location>
        <position position="62"/>
    </location>
</feature>